<protein>
    <submittedName>
        <fullName evidence="1">Uncharacterized protein</fullName>
    </submittedName>
</protein>
<comment type="caution">
    <text evidence="1">The sequence shown here is derived from an EMBL/GenBank/DDBJ whole genome shotgun (WGS) entry which is preliminary data.</text>
</comment>
<keyword evidence="2" id="KW-1185">Reference proteome</keyword>
<dbReference type="EMBL" id="JABWDY010025894">
    <property type="protein sequence ID" value="KAF5189139.1"/>
    <property type="molecule type" value="Genomic_DNA"/>
</dbReference>
<sequence length="62" mass="7167">MDIAEESVLISDKVIELEYDRAKEIKEFDETKAGVKGLIMAFLTLFKYQLLIWKVSLVKEGM</sequence>
<dbReference type="AlphaFoldDB" id="A0A7J6VVM3"/>
<name>A0A7J6VVM3_THATH</name>
<proteinExistence type="predicted"/>
<evidence type="ECO:0000313" key="1">
    <source>
        <dbReference type="EMBL" id="KAF5189139.1"/>
    </source>
</evidence>
<gene>
    <name evidence="1" type="ORF">FRX31_021273</name>
</gene>
<reference evidence="1 2" key="1">
    <citation type="submission" date="2020-06" db="EMBL/GenBank/DDBJ databases">
        <title>Transcriptomic and genomic resources for Thalictrum thalictroides and T. hernandezii: Facilitating candidate gene discovery in an emerging model plant lineage.</title>
        <authorList>
            <person name="Arias T."/>
            <person name="Riano-Pachon D.M."/>
            <person name="Di Stilio V.S."/>
        </authorList>
    </citation>
    <scope>NUCLEOTIDE SEQUENCE [LARGE SCALE GENOMIC DNA]</scope>
    <source>
        <strain evidence="2">cv. WT478/WT964</strain>
        <tissue evidence="1">Leaves</tissue>
    </source>
</reference>
<dbReference type="Proteomes" id="UP000554482">
    <property type="component" value="Unassembled WGS sequence"/>
</dbReference>
<accession>A0A7J6VVM3</accession>
<organism evidence="1 2">
    <name type="scientific">Thalictrum thalictroides</name>
    <name type="common">Rue-anemone</name>
    <name type="synonym">Anemone thalictroides</name>
    <dbReference type="NCBI Taxonomy" id="46969"/>
    <lineage>
        <taxon>Eukaryota</taxon>
        <taxon>Viridiplantae</taxon>
        <taxon>Streptophyta</taxon>
        <taxon>Embryophyta</taxon>
        <taxon>Tracheophyta</taxon>
        <taxon>Spermatophyta</taxon>
        <taxon>Magnoliopsida</taxon>
        <taxon>Ranunculales</taxon>
        <taxon>Ranunculaceae</taxon>
        <taxon>Thalictroideae</taxon>
        <taxon>Thalictrum</taxon>
    </lineage>
</organism>
<evidence type="ECO:0000313" key="2">
    <source>
        <dbReference type="Proteomes" id="UP000554482"/>
    </source>
</evidence>
<dbReference type="OrthoDB" id="288590at2759"/>